<proteinExistence type="predicted"/>
<protein>
    <submittedName>
        <fullName evidence="1">Uncharacterized protein</fullName>
    </submittedName>
</protein>
<evidence type="ECO:0000313" key="1">
    <source>
        <dbReference type="EMBL" id="CDH55949.1"/>
    </source>
</evidence>
<sequence>MVNQCIETGLSVTTVAFAVPGLVGWIGWHQRWHVVYKDATHSRIAFDHIHWCHKTTRQAITFITLRHGRKWGAWMYIYVPLSIVWRPLPVIHIICDSLYRHAAYKYSFPWLPVSISLYSHSLMPFNIQHLSKPWWTASVSWLRYDGNICFSSLALHPSSHLQSTSYD</sequence>
<dbReference type="EMBL" id="CBTN010000034">
    <property type="protein sequence ID" value="CDH55949.1"/>
    <property type="molecule type" value="Genomic_DNA"/>
</dbReference>
<reference evidence="1" key="1">
    <citation type="submission" date="2013-08" db="EMBL/GenBank/DDBJ databases">
        <title>Gene expansion shapes genome architecture in the human pathogen Lichtheimia corymbifera: an evolutionary genomics analysis in the ancient terrestrial Mucorales (Mucoromycotina).</title>
        <authorList>
            <person name="Schwartze V.U."/>
            <person name="Winter S."/>
            <person name="Shelest E."/>
            <person name="Marcet-Houben M."/>
            <person name="Horn F."/>
            <person name="Wehner S."/>
            <person name="Hoffmann K."/>
            <person name="Riege K."/>
            <person name="Sammeth M."/>
            <person name="Nowrousian M."/>
            <person name="Valiante V."/>
            <person name="Linde J."/>
            <person name="Jacobsen I.D."/>
            <person name="Marz M."/>
            <person name="Brakhage A.A."/>
            <person name="Gabaldon T."/>
            <person name="Bocker S."/>
            <person name="Voigt K."/>
        </authorList>
    </citation>
    <scope>NUCLEOTIDE SEQUENCE [LARGE SCALE GENOMIC DNA]</scope>
    <source>
        <strain evidence="1">FSU 9682</strain>
    </source>
</reference>
<organism evidence="1 2">
    <name type="scientific">Lichtheimia corymbifera JMRC:FSU:9682</name>
    <dbReference type="NCBI Taxonomy" id="1263082"/>
    <lineage>
        <taxon>Eukaryota</taxon>
        <taxon>Fungi</taxon>
        <taxon>Fungi incertae sedis</taxon>
        <taxon>Mucoromycota</taxon>
        <taxon>Mucoromycotina</taxon>
        <taxon>Mucoromycetes</taxon>
        <taxon>Mucorales</taxon>
        <taxon>Lichtheimiaceae</taxon>
        <taxon>Lichtheimia</taxon>
    </lineage>
</organism>
<evidence type="ECO:0000313" key="2">
    <source>
        <dbReference type="Proteomes" id="UP000027586"/>
    </source>
</evidence>
<gene>
    <name evidence="1" type="ORF">LCOR_07042.1</name>
</gene>
<name>A0A068S107_9FUNG</name>
<comment type="caution">
    <text evidence="1">The sequence shown here is derived from an EMBL/GenBank/DDBJ whole genome shotgun (WGS) entry which is preliminary data.</text>
</comment>
<dbReference type="Proteomes" id="UP000027586">
    <property type="component" value="Unassembled WGS sequence"/>
</dbReference>
<accession>A0A068S107</accession>
<dbReference type="VEuPathDB" id="FungiDB:LCOR_07042.1"/>
<dbReference type="AlphaFoldDB" id="A0A068S107"/>
<keyword evidence="2" id="KW-1185">Reference proteome</keyword>